<dbReference type="Pfam" id="PF03994">
    <property type="entry name" value="DUF350"/>
    <property type="match status" value="1"/>
</dbReference>
<comment type="caution">
    <text evidence="8">The sequence shown here is derived from an EMBL/GenBank/DDBJ whole genome shotgun (WGS) entry which is preliminary data.</text>
</comment>
<keyword evidence="3" id="KW-1003">Cell membrane</keyword>
<evidence type="ECO:0000256" key="6">
    <source>
        <dbReference type="ARBA" id="ARBA00023136"/>
    </source>
</evidence>
<keyword evidence="9" id="KW-1185">Reference proteome</keyword>
<proteinExistence type="inferred from homology"/>
<name>A0A5C6BUX0_9BACT</name>
<evidence type="ECO:0000256" key="2">
    <source>
        <dbReference type="ARBA" id="ARBA00005779"/>
    </source>
</evidence>
<keyword evidence="6 7" id="KW-0472">Membrane</keyword>
<evidence type="ECO:0000256" key="5">
    <source>
        <dbReference type="ARBA" id="ARBA00022989"/>
    </source>
</evidence>
<evidence type="ECO:0000256" key="1">
    <source>
        <dbReference type="ARBA" id="ARBA00004651"/>
    </source>
</evidence>
<organism evidence="8 9">
    <name type="scientific">Allorhodopirellula heiligendammensis</name>
    <dbReference type="NCBI Taxonomy" id="2714739"/>
    <lineage>
        <taxon>Bacteria</taxon>
        <taxon>Pseudomonadati</taxon>
        <taxon>Planctomycetota</taxon>
        <taxon>Planctomycetia</taxon>
        <taxon>Pirellulales</taxon>
        <taxon>Pirellulaceae</taxon>
        <taxon>Allorhodopirellula</taxon>
    </lineage>
</organism>
<dbReference type="AlphaFoldDB" id="A0A5C6BUX0"/>
<evidence type="ECO:0008006" key="10">
    <source>
        <dbReference type="Google" id="ProtNLM"/>
    </source>
</evidence>
<feature type="transmembrane region" description="Helical" evidence="7">
    <location>
        <begin position="35"/>
        <end position="55"/>
    </location>
</feature>
<reference evidence="8 9" key="1">
    <citation type="journal article" date="2020" name="Antonie Van Leeuwenhoek">
        <title>Rhodopirellula heiligendammensis sp. nov., Rhodopirellula pilleata sp. nov., and Rhodopirellula solitaria sp. nov. isolated from natural or artificial marine surfaces in Northern Germany and California, USA, and emended description of the genus Rhodopirellula.</title>
        <authorList>
            <person name="Kallscheuer N."/>
            <person name="Wiegand S."/>
            <person name="Jogler M."/>
            <person name="Boedeker C."/>
            <person name="Peeters S.H."/>
            <person name="Rast P."/>
            <person name="Heuer A."/>
            <person name="Jetten M.S.M."/>
            <person name="Rohde M."/>
            <person name="Jogler C."/>
        </authorList>
    </citation>
    <scope>NUCLEOTIDE SEQUENCE [LARGE SCALE GENOMIC DNA]</scope>
    <source>
        <strain evidence="8 9">Poly21</strain>
    </source>
</reference>
<feature type="transmembrane region" description="Helical" evidence="7">
    <location>
        <begin position="75"/>
        <end position="95"/>
    </location>
</feature>
<evidence type="ECO:0000256" key="4">
    <source>
        <dbReference type="ARBA" id="ARBA00022692"/>
    </source>
</evidence>
<accession>A0A5C6BUX0</accession>
<evidence type="ECO:0000313" key="8">
    <source>
        <dbReference type="EMBL" id="TWU15835.1"/>
    </source>
</evidence>
<gene>
    <name evidence="8" type="ORF">Poly21_30370</name>
</gene>
<keyword evidence="4 7" id="KW-0812">Transmembrane</keyword>
<comment type="similarity">
    <text evidence="2">Belongs to the UPF0719 family.</text>
</comment>
<comment type="subcellular location">
    <subcellularLocation>
        <location evidence="1">Cell membrane</location>
        <topology evidence="1">Multi-pass membrane protein</topology>
    </subcellularLocation>
</comment>
<sequence>MNFLAQTAQNTAEDVQHVVVSPARDMGLDLLLEHLIAASVFSMMGVIVFIGCLILTEKLTPFSIIHEIGEEHNLAVSIVVAAIVLGMSMIIAAAIQG</sequence>
<evidence type="ECO:0000313" key="9">
    <source>
        <dbReference type="Proteomes" id="UP000319908"/>
    </source>
</evidence>
<dbReference type="EMBL" id="SJPU01000002">
    <property type="protein sequence ID" value="TWU15835.1"/>
    <property type="molecule type" value="Genomic_DNA"/>
</dbReference>
<dbReference type="Proteomes" id="UP000319908">
    <property type="component" value="Unassembled WGS sequence"/>
</dbReference>
<dbReference type="InterPro" id="IPR007140">
    <property type="entry name" value="DUF350"/>
</dbReference>
<dbReference type="RefSeq" id="WP_302118904.1">
    <property type="nucleotide sequence ID" value="NZ_SJPU01000002.1"/>
</dbReference>
<keyword evidence="5 7" id="KW-1133">Transmembrane helix</keyword>
<dbReference type="GO" id="GO:0005886">
    <property type="term" value="C:plasma membrane"/>
    <property type="evidence" value="ECO:0007669"/>
    <property type="project" value="UniProtKB-SubCell"/>
</dbReference>
<protein>
    <recommendedName>
        <fullName evidence="10">DUF350 domain-containing protein</fullName>
    </recommendedName>
</protein>
<evidence type="ECO:0000256" key="3">
    <source>
        <dbReference type="ARBA" id="ARBA00022475"/>
    </source>
</evidence>
<evidence type="ECO:0000256" key="7">
    <source>
        <dbReference type="SAM" id="Phobius"/>
    </source>
</evidence>